<dbReference type="SUPFAM" id="SSF48403">
    <property type="entry name" value="Ankyrin repeat"/>
    <property type="match status" value="1"/>
</dbReference>
<keyword evidence="6" id="KW-1185">Reference proteome</keyword>
<dbReference type="InterPro" id="IPR036770">
    <property type="entry name" value="Ankyrin_rpt-contain_sf"/>
</dbReference>
<organism evidence="5">
    <name type="scientific">Mytilinidion resinicola</name>
    <dbReference type="NCBI Taxonomy" id="574789"/>
    <lineage>
        <taxon>Eukaryota</taxon>
        <taxon>Fungi</taxon>
        <taxon>Dikarya</taxon>
        <taxon>Ascomycota</taxon>
        <taxon>Pezizomycotina</taxon>
        <taxon>Dothideomycetes</taxon>
        <taxon>Pleosporomycetidae</taxon>
        <taxon>Mytilinidiales</taxon>
        <taxon>Mytilinidiaceae</taxon>
        <taxon>Mytilinidion</taxon>
    </lineage>
</organism>
<keyword evidence="4" id="KW-0175">Coiled coil</keyword>
<proteinExistence type="predicted"/>
<evidence type="ECO:0000256" key="1">
    <source>
        <dbReference type="ARBA" id="ARBA00022737"/>
    </source>
</evidence>
<name>A0A6A6Y3N3_9PEZI</name>
<dbReference type="EMBL" id="MU003722">
    <property type="protein sequence ID" value="KAF2802634.1"/>
    <property type="molecule type" value="Genomic_DNA"/>
</dbReference>
<gene>
    <name evidence="5 7" type="ORF">BDZ99DRAFT_401353</name>
</gene>
<evidence type="ECO:0000256" key="3">
    <source>
        <dbReference type="PROSITE-ProRule" id="PRU00023"/>
    </source>
</evidence>
<dbReference type="GeneID" id="54457115"/>
<feature type="repeat" description="ANK" evidence="3">
    <location>
        <begin position="413"/>
        <end position="440"/>
    </location>
</feature>
<dbReference type="InterPro" id="IPR027417">
    <property type="entry name" value="P-loop_NTPase"/>
</dbReference>
<feature type="repeat" description="ANK" evidence="3">
    <location>
        <begin position="348"/>
        <end position="380"/>
    </location>
</feature>
<accession>A0A6A6Y3N3</accession>
<keyword evidence="1" id="KW-0677">Repeat</keyword>
<reference evidence="5 7" key="1">
    <citation type="journal article" date="2020" name="Stud. Mycol.">
        <title>101 Dothideomycetes genomes: a test case for predicting lifestyles and emergence of pathogens.</title>
        <authorList>
            <person name="Haridas S."/>
            <person name="Albert R."/>
            <person name="Binder M."/>
            <person name="Bloem J."/>
            <person name="Labutti K."/>
            <person name="Salamov A."/>
            <person name="Andreopoulos B."/>
            <person name="Baker S."/>
            <person name="Barry K."/>
            <person name="Bills G."/>
            <person name="Bluhm B."/>
            <person name="Cannon C."/>
            <person name="Castanera R."/>
            <person name="Culley D."/>
            <person name="Daum C."/>
            <person name="Ezra D."/>
            <person name="Gonzalez J."/>
            <person name="Henrissat B."/>
            <person name="Kuo A."/>
            <person name="Liang C."/>
            <person name="Lipzen A."/>
            <person name="Lutzoni F."/>
            <person name="Magnuson J."/>
            <person name="Mondo S."/>
            <person name="Nolan M."/>
            <person name="Ohm R."/>
            <person name="Pangilinan J."/>
            <person name="Park H.-J."/>
            <person name="Ramirez L."/>
            <person name="Alfaro M."/>
            <person name="Sun H."/>
            <person name="Tritt A."/>
            <person name="Yoshinaga Y."/>
            <person name="Zwiers L.-H."/>
            <person name="Turgeon B."/>
            <person name="Goodwin S."/>
            <person name="Spatafora J."/>
            <person name="Crous P."/>
            <person name="Grigoriev I."/>
        </authorList>
    </citation>
    <scope>NUCLEOTIDE SEQUENCE</scope>
    <source>
        <strain evidence="5 7">CBS 304.34</strain>
    </source>
</reference>
<dbReference type="Gene3D" id="1.25.40.20">
    <property type="entry name" value="Ankyrin repeat-containing domain"/>
    <property type="match status" value="2"/>
</dbReference>
<evidence type="ECO:0000256" key="4">
    <source>
        <dbReference type="SAM" id="Coils"/>
    </source>
</evidence>
<evidence type="ECO:0000313" key="6">
    <source>
        <dbReference type="Proteomes" id="UP000504636"/>
    </source>
</evidence>
<keyword evidence="2 3" id="KW-0040">ANK repeat</keyword>
<evidence type="ECO:0000256" key="2">
    <source>
        <dbReference type="ARBA" id="ARBA00023043"/>
    </source>
</evidence>
<reference evidence="7" key="2">
    <citation type="submission" date="2020-04" db="EMBL/GenBank/DDBJ databases">
        <authorList>
            <consortium name="NCBI Genome Project"/>
        </authorList>
    </citation>
    <scope>NUCLEOTIDE SEQUENCE</scope>
    <source>
        <strain evidence="7">CBS 304.34</strain>
    </source>
</reference>
<dbReference type="PANTHER" id="PTHR24171">
    <property type="entry name" value="ANKYRIN REPEAT DOMAIN-CONTAINING PROTEIN 39-RELATED"/>
    <property type="match status" value="1"/>
</dbReference>
<dbReference type="InterPro" id="IPR002110">
    <property type="entry name" value="Ankyrin_rpt"/>
</dbReference>
<sequence length="440" mass="48785">PTPTILAILGVEGLERDLFIEEVTGIDLAGRDTADGGSTARVFKGKADGRDLWLVDCPSLSMADAGFTNAVQAALAKESTPAQRTIGGVIYLHDITDKKAKEYATRNLSLFKKLLGPESQDNIMIVTTLWDMLRTTDEGTRTEAELKAAYGNASSSATVTVRRIQDSSNDESIYVSIVREFIAVVTISTGIDGNQFAKMSLQDLVNIIASKDSELVDLKAKFQASSATHAMELEKAVTEKLRVAKELDQARKAEKEVIQLKGELQKHKTDHETKIDNLERQFDAEKRDLNNKLQKSEVERLDLARRQEELYRTLARDLASQTLGTTGITPLHLAARRGQTDLEALNAWRRTPLHCAARFGHLEVVKLLVSRNANKEARRDTNETPLHFAVEENRYSVVEFLIDAKADINARGDRGTPLQFAYAKGHYQIAQLLVSRGGKK</sequence>
<dbReference type="Gene3D" id="3.40.50.300">
    <property type="entry name" value="P-loop containing nucleotide triphosphate hydrolases"/>
    <property type="match status" value="1"/>
</dbReference>
<evidence type="ECO:0000313" key="7">
    <source>
        <dbReference type="RefSeq" id="XP_033569598.1"/>
    </source>
</evidence>
<dbReference type="PRINTS" id="PR01415">
    <property type="entry name" value="ANKYRIN"/>
</dbReference>
<evidence type="ECO:0000313" key="5">
    <source>
        <dbReference type="EMBL" id="KAF2802634.1"/>
    </source>
</evidence>
<dbReference type="PROSITE" id="PS50297">
    <property type="entry name" value="ANK_REP_REGION"/>
    <property type="match status" value="3"/>
</dbReference>
<dbReference type="Proteomes" id="UP000504636">
    <property type="component" value="Unplaced"/>
</dbReference>
<dbReference type="RefSeq" id="XP_033569598.1">
    <property type="nucleotide sequence ID" value="XM_033716222.1"/>
</dbReference>
<protein>
    <submittedName>
        <fullName evidence="5 7">Ankyrin</fullName>
    </submittedName>
</protein>
<dbReference type="PROSITE" id="PS50088">
    <property type="entry name" value="ANK_REPEAT"/>
    <property type="match status" value="3"/>
</dbReference>
<feature type="repeat" description="ANK" evidence="3">
    <location>
        <begin position="381"/>
        <end position="413"/>
    </location>
</feature>
<dbReference type="SUPFAM" id="SSF52540">
    <property type="entry name" value="P-loop containing nucleoside triphosphate hydrolases"/>
    <property type="match status" value="1"/>
</dbReference>
<feature type="non-terminal residue" evidence="5">
    <location>
        <position position="1"/>
    </location>
</feature>
<dbReference type="OrthoDB" id="539213at2759"/>
<dbReference type="Pfam" id="PF12796">
    <property type="entry name" value="Ank_2"/>
    <property type="match status" value="1"/>
</dbReference>
<dbReference type="SMART" id="SM00248">
    <property type="entry name" value="ANK"/>
    <property type="match status" value="3"/>
</dbReference>
<reference evidence="7" key="3">
    <citation type="submission" date="2025-04" db="UniProtKB">
        <authorList>
            <consortium name="RefSeq"/>
        </authorList>
    </citation>
    <scope>IDENTIFICATION</scope>
    <source>
        <strain evidence="7">CBS 304.34</strain>
    </source>
</reference>
<feature type="coiled-coil region" evidence="4">
    <location>
        <begin position="233"/>
        <end position="306"/>
    </location>
</feature>
<dbReference type="AlphaFoldDB" id="A0A6A6Y3N3"/>
<dbReference type="PANTHER" id="PTHR24171:SF10">
    <property type="entry name" value="ANKYRIN REPEAT DOMAIN-CONTAINING PROTEIN 29-LIKE"/>
    <property type="match status" value="1"/>
</dbReference>